<keyword evidence="17" id="KW-1185">Reference proteome</keyword>
<comment type="catalytic activity">
    <reaction evidence="1">
        <text>ATP + protein L-histidine = ADP + protein N-phospho-L-histidine.</text>
        <dbReference type="EC" id="2.7.13.3"/>
    </reaction>
</comment>
<keyword evidence="7 13" id="KW-0812">Transmembrane</keyword>
<feature type="domain" description="Histidine kinase" evidence="14">
    <location>
        <begin position="276"/>
        <end position="509"/>
    </location>
</feature>
<dbReference type="Gene3D" id="3.30.565.10">
    <property type="entry name" value="Histidine kinase-like ATPase, C-terminal domain"/>
    <property type="match status" value="1"/>
</dbReference>
<dbReference type="InterPro" id="IPR003594">
    <property type="entry name" value="HATPase_dom"/>
</dbReference>
<feature type="region of interest" description="Disordered" evidence="12">
    <location>
        <begin position="1"/>
        <end position="29"/>
    </location>
</feature>
<evidence type="ECO:0000256" key="7">
    <source>
        <dbReference type="ARBA" id="ARBA00022692"/>
    </source>
</evidence>
<keyword evidence="10" id="KW-0902">Two-component regulatory system</keyword>
<evidence type="ECO:0000259" key="14">
    <source>
        <dbReference type="PROSITE" id="PS50109"/>
    </source>
</evidence>
<dbReference type="InterPro" id="IPR004358">
    <property type="entry name" value="Sig_transdc_His_kin-like_C"/>
</dbReference>
<organism evidence="16 17">
    <name type="scientific">Streptomonospora mangrovi</name>
    <dbReference type="NCBI Taxonomy" id="2883123"/>
    <lineage>
        <taxon>Bacteria</taxon>
        <taxon>Bacillati</taxon>
        <taxon>Actinomycetota</taxon>
        <taxon>Actinomycetes</taxon>
        <taxon>Streptosporangiales</taxon>
        <taxon>Nocardiopsidaceae</taxon>
        <taxon>Streptomonospora</taxon>
    </lineage>
</organism>
<evidence type="ECO:0000313" key="17">
    <source>
        <dbReference type="Proteomes" id="UP001140076"/>
    </source>
</evidence>
<reference evidence="16" key="1">
    <citation type="submission" date="2021-10" db="EMBL/GenBank/DDBJ databases">
        <title>Streptomonospora sp. nov., isolated from mangrove soil.</title>
        <authorList>
            <person name="Chen X."/>
            <person name="Ge X."/>
            <person name="Liu W."/>
        </authorList>
    </citation>
    <scope>NUCLEOTIDE SEQUENCE</scope>
    <source>
        <strain evidence="16">S1-112</strain>
    </source>
</reference>
<sequence>MSPADAPPAPTPPTPSAPPTPPAPRARRLPPLGLARRMTLVVLVLAALCLAVFGAAGAALLYRSLLHEADDRLHTLVGGPHEDGPPPRPPAGDGPPPFPTDLRTLTVDAEGEVSDVVGRTGTDATMPDVAALGAAELRDRAGQPFTVSGTGGTRWRVLTATDADGGARVAAQSLAEVDGTLTQLLLIEAGLGAAVLALLGAAAAATVRVQLRPLHAIEATAQAIAGGDLDRRIPDQDPRTETGRLGAALNTMLAGLARAVRDRDRSAAATRRFVADASHELRTPLSSIRGFAELYRQGRAQGVVTPDERADRWMSRIEQEAARMAGLVDDLLVLARFDEAPELEREPVELGEVAESVAAAIGARSPGTPITVAAPEPVTVTGDPDRLRQVLENLVGNAAVHTPPGTPVRVSVAARSAPPPPGAAGVGALPPGTARVAVVTVHDDGPGIAPDALAHVFDRFYRVDEARSRGGAGLGLSISAAFVAAHDGAIAVDSAPGRGTDFTVALPMA</sequence>
<dbReference type="CDD" id="cd00082">
    <property type="entry name" value="HisKA"/>
    <property type="match status" value="1"/>
</dbReference>
<dbReference type="PANTHER" id="PTHR45436">
    <property type="entry name" value="SENSOR HISTIDINE KINASE YKOH"/>
    <property type="match status" value="1"/>
</dbReference>
<dbReference type="Proteomes" id="UP001140076">
    <property type="component" value="Unassembled WGS sequence"/>
</dbReference>
<dbReference type="FunFam" id="3.30.565.10:FF:000006">
    <property type="entry name" value="Sensor histidine kinase WalK"/>
    <property type="match status" value="1"/>
</dbReference>
<dbReference type="RefSeq" id="WP_270073943.1">
    <property type="nucleotide sequence ID" value="NZ_JAJAQC010000040.1"/>
</dbReference>
<feature type="transmembrane region" description="Helical" evidence="13">
    <location>
        <begin position="184"/>
        <end position="205"/>
    </location>
</feature>
<dbReference type="GO" id="GO:0005886">
    <property type="term" value="C:plasma membrane"/>
    <property type="evidence" value="ECO:0007669"/>
    <property type="project" value="UniProtKB-SubCell"/>
</dbReference>
<evidence type="ECO:0000256" key="3">
    <source>
        <dbReference type="ARBA" id="ARBA00004236"/>
    </source>
</evidence>
<feature type="domain" description="HAMP" evidence="15">
    <location>
        <begin position="208"/>
        <end position="261"/>
    </location>
</feature>
<dbReference type="PANTHER" id="PTHR45436:SF5">
    <property type="entry name" value="SENSOR HISTIDINE KINASE TRCS"/>
    <property type="match status" value="1"/>
</dbReference>
<dbReference type="Gene3D" id="6.10.340.10">
    <property type="match status" value="1"/>
</dbReference>
<dbReference type="SMART" id="SM00387">
    <property type="entry name" value="HATPase_c"/>
    <property type="match status" value="1"/>
</dbReference>
<dbReference type="PROSITE" id="PS50885">
    <property type="entry name" value="HAMP"/>
    <property type="match status" value="1"/>
</dbReference>
<evidence type="ECO:0000256" key="2">
    <source>
        <dbReference type="ARBA" id="ARBA00001968"/>
    </source>
</evidence>
<proteinExistence type="predicted"/>
<dbReference type="GO" id="GO:0000155">
    <property type="term" value="F:phosphorelay sensor kinase activity"/>
    <property type="evidence" value="ECO:0007669"/>
    <property type="project" value="InterPro"/>
</dbReference>
<dbReference type="FunFam" id="1.10.287.130:FF:000001">
    <property type="entry name" value="Two-component sensor histidine kinase"/>
    <property type="match status" value="1"/>
</dbReference>
<dbReference type="PRINTS" id="PR00344">
    <property type="entry name" value="BCTRLSENSOR"/>
</dbReference>
<evidence type="ECO:0000256" key="9">
    <source>
        <dbReference type="ARBA" id="ARBA00022989"/>
    </source>
</evidence>
<dbReference type="Pfam" id="PF00672">
    <property type="entry name" value="HAMP"/>
    <property type="match status" value="1"/>
</dbReference>
<dbReference type="InterPro" id="IPR005467">
    <property type="entry name" value="His_kinase_dom"/>
</dbReference>
<dbReference type="SMART" id="SM00304">
    <property type="entry name" value="HAMP"/>
    <property type="match status" value="1"/>
</dbReference>
<protein>
    <recommendedName>
        <fullName evidence="4">histidine kinase</fullName>
        <ecNumber evidence="4">2.7.13.3</ecNumber>
    </recommendedName>
</protein>
<dbReference type="InterPro" id="IPR003661">
    <property type="entry name" value="HisK_dim/P_dom"/>
</dbReference>
<dbReference type="CDD" id="cd00075">
    <property type="entry name" value="HATPase"/>
    <property type="match status" value="1"/>
</dbReference>
<dbReference type="Gene3D" id="1.10.287.130">
    <property type="match status" value="1"/>
</dbReference>
<keyword evidence="5" id="KW-0597">Phosphoprotein</keyword>
<evidence type="ECO:0000256" key="12">
    <source>
        <dbReference type="SAM" id="MobiDB-lite"/>
    </source>
</evidence>
<gene>
    <name evidence="16" type="ORF">LG943_20580</name>
</gene>
<comment type="cofactor">
    <cofactor evidence="2">
        <name>a divalent metal cation</name>
        <dbReference type="ChEBI" id="CHEBI:60240"/>
    </cofactor>
</comment>
<evidence type="ECO:0000256" key="8">
    <source>
        <dbReference type="ARBA" id="ARBA00022777"/>
    </source>
</evidence>
<evidence type="ECO:0000256" key="13">
    <source>
        <dbReference type="SAM" id="Phobius"/>
    </source>
</evidence>
<comment type="caution">
    <text evidence="16">The sequence shown here is derived from an EMBL/GenBank/DDBJ whole genome shotgun (WGS) entry which is preliminary data.</text>
</comment>
<evidence type="ECO:0000256" key="4">
    <source>
        <dbReference type="ARBA" id="ARBA00012438"/>
    </source>
</evidence>
<accession>A0A9X3NNJ1</accession>
<dbReference type="InterPro" id="IPR050428">
    <property type="entry name" value="TCS_sensor_his_kinase"/>
</dbReference>
<feature type="compositionally biased region" description="Pro residues" evidence="12">
    <location>
        <begin position="1"/>
        <end position="24"/>
    </location>
</feature>
<dbReference type="PROSITE" id="PS50109">
    <property type="entry name" value="HIS_KIN"/>
    <property type="match status" value="1"/>
</dbReference>
<dbReference type="InterPro" id="IPR036097">
    <property type="entry name" value="HisK_dim/P_sf"/>
</dbReference>
<dbReference type="EC" id="2.7.13.3" evidence="4"/>
<dbReference type="GO" id="GO:0005509">
    <property type="term" value="F:calcium ion binding"/>
    <property type="evidence" value="ECO:0007669"/>
    <property type="project" value="UniProtKB-ARBA"/>
</dbReference>
<evidence type="ECO:0000256" key="5">
    <source>
        <dbReference type="ARBA" id="ARBA00022553"/>
    </source>
</evidence>
<dbReference type="Pfam" id="PF00512">
    <property type="entry name" value="HisKA"/>
    <property type="match status" value="1"/>
</dbReference>
<feature type="compositionally biased region" description="Pro residues" evidence="12">
    <location>
        <begin position="86"/>
        <end position="99"/>
    </location>
</feature>
<feature type="transmembrane region" description="Helical" evidence="13">
    <location>
        <begin position="38"/>
        <end position="62"/>
    </location>
</feature>
<keyword evidence="9 13" id="KW-1133">Transmembrane helix</keyword>
<dbReference type="CDD" id="cd06225">
    <property type="entry name" value="HAMP"/>
    <property type="match status" value="1"/>
</dbReference>
<evidence type="ECO:0000259" key="15">
    <source>
        <dbReference type="PROSITE" id="PS50885"/>
    </source>
</evidence>
<comment type="subcellular location">
    <subcellularLocation>
        <location evidence="3">Cell membrane</location>
    </subcellularLocation>
</comment>
<dbReference type="SUPFAM" id="SSF158472">
    <property type="entry name" value="HAMP domain-like"/>
    <property type="match status" value="1"/>
</dbReference>
<evidence type="ECO:0000256" key="6">
    <source>
        <dbReference type="ARBA" id="ARBA00022679"/>
    </source>
</evidence>
<dbReference type="SMART" id="SM00388">
    <property type="entry name" value="HisKA"/>
    <property type="match status" value="1"/>
</dbReference>
<evidence type="ECO:0000313" key="16">
    <source>
        <dbReference type="EMBL" id="MDA0566687.1"/>
    </source>
</evidence>
<dbReference type="InterPro" id="IPR003660">
    <property type="entry name" value="HAMP_dom"/>
</dbReference>
<dbReference type="Pfam" id="PF02518">
    <property type="entry name" value="HATPase_c"/>
    <property type="match status" value="1"/>
</dbReference>
<name>A0A9X3NNJ1_9ACTN</name>
<keyword evidence="8 16" id="KW-0418">Kinase</keyword>
<feature type="compositionally biased region" description="Basic and acidic residues" evidence="12">
    <location>
        <begin position="76"/>
        <end position="85"/>
    </location>
</feature>
<dbReference type="AlphaFoldDB" id="A0A9X3NNJ1"/>
<feature type="region of interest" description="Disordered" evidence="12">
    <location>
        <begin position="76"/>
        <end position="103"/>
    </location>
</feature>
<dbReference type="InterPro" id="IPR036890">
    <property type="entry name" value="HATPase_C_sf"/>
</dbReference>
<dbReference type="SUPFAM" id="SSF47384">
    <property type="entry name" value="Homodimeric domain of signal transducing histidine kinase"/>
    <property type="match status" value="1"/>
</dbReference>
<evidence type="ECO:0000256" key="10">
    <source>
        <dbReference type="ARBA" id="ARBA00023012"/>
    </source>
</evidence>
<keyword evidence="11 13" id="KW-0472">Membrane</keyword>
<keyword evidence="6" id="KW-0808">Transferase</keyword>
<dbReference type="SUPFAM" id="SSF55874">
    <property type="entry name" value="ATPase domain of HSP90 chaperone/DNA topoisomerase II/histidine kinase"/>
    <property type="match status" value="1"/>
</dbReference>
<evidence type="ECO:0000256" key="11">
    <source>
        <dbReference type="ARBA" id="ARBA00023136"/>
    </source>
</evidence>
<evidence type="ECO:0000256" key="1">
    <source>
        <dbReference type="ARBA" id="ARBA00000085"/>
    </source>
</evidence>
<dbReference type="EMBL" id="JAJAQC010000040">
    <property type="protein sequence ID" value="MDA0566687.1"/>
    <property type="molecule type" value="Genomic_DNA"/>
</dbReference>